<protein>
    <recommendedName>
        <fullName evidence="8">Molybdenum cofactor guanylyltransferase</fullName>
        <shortName evidence="8">MoCo guanylyltransferase</shortName>
        <ecNumber evidence="8">2.7.7.77</ecNumber>
    </recommendedName>
    <alternativeName>
        <fullName evidence="8">GTP:molybdopterin guanylyltransferase</fullName>
    </alternativeName>
    <alternativeName>
        <fullName evidence="8">Mo-MPT guanylyltransferase</fullName>
    </alternativeName>
    <alternativeName>
        <fullName evidence="8">Molybdopterin guanylyltransferase</fullName>
    </alternativeName>
    <alternativeName>
        <fullName evidence="8">Molybdopterin-guanine dinucleotide synthase</fullName>
        <shortName evidence="8">MGD synthase</shortName>
    </alternativeName>
</protein>
<evidence type="ECO:0000256" key="1">
    <source>
        <dbReference type="ARBA" id="ARBA00022490"/>
    </source>
</evidence>
<feature type="binding site" evidence="8">
    <location>
        <position position="105"/>
    </location>
    <ligand>
        <name>GTP</name>
        <dbReference type="ChEBI" id="CHEBI:37565"/>
    </ligand>
</feature>
<feature type="binding site" evidence="8">
    <location>
        <position position="75"/>
    </location>
    <ligand>
        <name>GTP</name>
        <dbReference type="ChEBI" id="CHEBI:37565"/>
    </ligand>
</feature>
<dbReference type="HAMAP" id="MF_00316">
    <property type="entry name" value="MobA"/>
    <property type="match status" value="1"/>
</dbReference>
<dbReference type="EMBL" id="JBHRUH010000031">
    <property type="protein sequence ID" value="MFC3293043.1"/>
    <property type="molecule type" value="Genomic_DNA"/>
</dbReference>
<feature type="binding site" evidence="8">
    <location>
        <position position="29"/>
    </location>
    <ligand>
        <name>GTP</name>
        <dbReference type="ChEBI" id="CHEBI:37565"/>
    </ligand>
</feature>
<comment type="cofactor">
    <cofactor evidence="8">
        <name>Mg(2+)</name>
        <dbReference type="ChEBI" id="CHEBI:18420"/>
    </cofactor>
</comment>
<reference evidence="11" key="1">
    <citation type="journal article" date="2019" name="Int. J. Syst. Evol. Microbiol.">
        <title>The Global Catalogue of Microorganisms (GCM) 10K type strain sequencing project: providing services to taxonomists for standard genome sequencing and annotation.</title>
        <authorList>
            <consortium name="The Broad Institute Genomics Platform"/>
            <consortium name="The Broad Institute Genome Sequencing Center for Infectious Disease"/>
            <person name="Wu L."/>
            <person name="Ma J."/>
        </authorList>
    </citation>
    <scope>NUCLEOTIDE SEQUENCE [LARGE SCALE GENOMIC DNA]</scope>
    <source>
        <strain evidence="11">KCTC 12847</strain>
    </source>
</reference>
<dbReference type="InterPro" id="IPR025877">
    <property type="entry name" value="MobA-like_NTP_Trfase"/>
</dbReference>
<evidence type="ECO:0000256" key="7">
    <source>
        <dbReference type="ARBA" id="ARBA00023150"/>
    </source>
</evidence>
<keyword evidence="4 8" id="KW-0547">Nucleotide-binding</keyword>
<feature type="binding site" evidence="8">
    <location>
        <begin position="16"/>
        <end position="18"/>
    </location>
    <ligand>
        <name>GTP</name>
        <dbReference type="ChEBI" id="CHEBI:37565"/>
    </ligand>
</feature>
<comment type="caution">
    <text evidence="10">The sequence shown here is derived from an EMBL/GenBank/DDBJ whole genome shotgun (WGS) entry which is preliminary data.</text>
</comment>
<gene>
    <name evidence="8 10" type="primary">mobA</name>
    <name evidence="10" type="ORF">ACFOEI_13365</name>
</gene>
<proteinExistence type="inferred from homology"/>
<name>A0ABV7M467_9GAMM</name>
<keyword evidence="10" id="KW-0548">Nucleotidyltransferase</keyword>
<comment type="similarity">
    <text evidence="8">Belongs to the MobA family.</text>
</comment>
<evidence type="ECO:0000256" key="2">
    <source>
        <dbReference type="ARBA" id="ARBA00022679"/>
    </source>
</evidence>
<sequence length="204" mass="22390">MPDDSIQPEYLSLLILAGGQGRRMGGIDKGWLPLAGRPLIEHVMIRFQDQVSGVMISANRSLSAYRELGADVVTDRKEGYQGPLMGIWSGLVAASTPWVLVVPCDSPALPADLVPRMVSGINDNDIAMAHDGERAHPVVALIRRGLAEDLETALLAGERKIRHWYARHAYCEVDFSDCPDAFANINTPDDSAMLMRRLSKKRAL</sequence>
<dbReference type="CDD" id="cd02503">
    <property type="entry name" value="MobA"/>
    <property type="match status" value="1"/>
</dbReference>
<dbReference type="SUPFAM" id="SSF53448">
    <property type="entry name" value="Nucleotide-diphospho-sugar transferases"/>
    <property type="match status" value="1"/>
</dbReference>
<keyword evidence="1 8" id="KW-0963">Cytoplasm</keyword>
<keyword evidence="11" id="KW-1185">Reference proteome</keyword>
<organism evidence="10 11">
    <name type="scientific">Modicisalibacter luteus</name>
    <dbReference type="NCBI Taxonomy" id="453962"/>
    <lineage>
        <taxon>Bacteria</taxon>
        <taxon>Pseudomonadati</taxon>
        <taxon>Pseudomonadota</taxon>
        <taxon>Gammaproteobacteria</taxon>
        <taxon>Oceanospirillales</taxon>
        <taxon>Halomonadaceae</taxon>
        <taxon>Modicisalibacter</taxon>
    </lineage>
</organism>
<accession>A0ABV7M467</accession>
<evidence type="ECO:0000256" key="6">
    <source>
        <dbReference type="ARBA" id="ARBA00023134"/>
    </source>
</evidence>
<comment type="caution">
    <text evidence="8">Lacks conserved residue(s) required for the propagation of feature annotation.</text>
</comment>
<evidence type="ECO:0000256" key="5">
    <source>
        <dbReference type="ARBA" id="ARBA00022842"/>
    </source>
</evidence>
<keyword evidence="5 8" id="KW-0460">Magnesium</keyword>
<evidence type="ECO:0000313" key="11">
    <source>
        <dbReference type="Proteomes" id="UP001595640"/>
    </source>
</evidence>
<comment type="domain">
    <text evidence="8">The N-terminal domain determines nucleotide recognition and specific binding, while the C-terminal domain determines the specific binding to the target protein.</text>
</comment>
<evidence type="ECO:0000256" key="4">
    <source>
        <dbReference type="ARBA" id="ARBA00022741"/>
    </source>
</evidence>
<feature type="binding site" evidence="8">
    <location>
        <position position="105"/>
    </location>
    <ligand>
        <name>Mg(2+)</name>
        <dbReference type="ChEBI" id="CHEBI:18420"/>
    </ligand>
</feature>
<dbReference type="PANTHER" id="PTHR19136:SF81">
    <property type="entry name" value="MOLYBDENUM COFACTOR GUANYLYLTRANSFERASE"/>
    <property type="match status" value="1"/>
</dbReference>
<dbReference type="Pfam" id="PF12804">
    <property type="entry name" value="NTP_transf_3"/>
    <property type="match status" value="1"/>
</dbReference>
<feature type="domain" description="MobA-like NTP transferase" evidence="9">
    <location>
        <begin position="14"/>
        <end position="168"/>
    </location>
</feature>
<comment type="subcellular location">
    <subcellularLocation>
        <location evidence="8">Cytoplasm</location>
    </subcellularLocation>
</comment>
<dbReference type="EC" id="2.7.7.77" evidence="8"/>
<evidence type="ECO:0000256" key="3">
    <source>
        <dbReference type="ARBA" id="ARBA00022723"/>
    </source>
</evidence>
<dbReference type="InterPro" id="IPR029044">
    <property type="entry name" value="Nucleotide-diphossugar_trans"/>
</dbReference>
<keyword evidence="3 8" id="KW-0479">Metal-binding</keyword>
<keyword evidence="2 8" id="KW-0808">Transferase</keyword>
<comment type="catalytic activity">
    <reaction evidence="8">
        <text>Mo-molybdopterin + GTP + H(+) = Mo-molybdopterin guanine dinucleotide + diphosphate</text>
        <dbReference type="Rhea" id="RHEA:34243"/>
        <dbReference type="ChEBI" id="CHEBI:15378"/>
        <dbReference type="ChEBI" id="CHEBI:33019"/>
        <dbReference type="ChEBI" id="CHEBI:37565"/>
        <dbReference type="ChEBI" id="CHEBI:71302"/>
        <dbReference type="ChEBI" id="CHEBI:71310"/>
        <dbReference type="EC" id="2.7.7.77"/>
    </reaction>
</comment>
<comment type="function">
    <text evidence="8">Transfers a GMP moiety from GTP to Mo-molybdopterin (Mo-MPT) cofactor (Moco or molybdenum cofactor) to form Mo-molybdopterin guanine dinucleotide (Mo-MGD) cofactor.</text>
</comment>
<dbReference type="NCBIfam" id="TIGR02665">
    <property type="entry name" value="molyb_mobA"/>
    <property type="match status" value="1"/>
</dbReference>
<dbReference type="Proteomes" id="UP001595640">
    <property type="component" value="Unassembled WGS sequence"/>
</dbReference>
<evidence type="ECO:0000259" key="9">
    <source>
        <dbReference type="Pfam" id="PF12804"/>
    </source>
</evidence>
<evidence type="ECO:0000313" key="10">
    <source>
        <dbReference type="EMBL" id="MFC3293043.1"/>
    </source>
</evidence>
<dbReference type="RefSeq" id="WP_019018343.1">
    <property type="nucleotide sequence ID" value="NZ_BMXD01000001.1"/>
</dbReference>
<dbReference type="Gene3D" id="3.90.550.10">
    <property type="entry name" value="Spore Coat Polysaccharide Biosynthesis Protein SpsA, Chain A"/>
    <property type="match status" value="1"/>
</dbReference>
<comment type="subunit">
    <text evidence="8">Monomer.</text>
</comment>
<dbReference type="GO" id="GO:0061603">
    <property type="term" value="F:molybdenum cofactor guanylyltransferase activity"/>
    <property type="evidence" value="ECO:0007669"/>
    <property type="project" value="UniProtKB-EC"/>
</dbReference>
<keyword evidence="6 8" id="KW-0342">GTP-binding</keyword>
<dbReference type="PANTHER" id="PTHR19136">
    <property type="entry name" value="MOLYBDENUM COFACTOR GUANYLYLTRANSFERASE"/>
    <property type="match status" value="1"/>
</dbReference>
<dbReference type="InterPro" id="IPR013482">
    <property type="entry name" value="Molybde_CF_guanTrfase"/>
</dbReference>
<evidence type="ECO:0000256" key="8">
    <source>
        <dbReference type="HAMAP-Rule" id="MF_00316"/>
    </source>
</evidence>
<keyword evidence="7 8" id="KW-0501">Molybdenum cofactor biosynthesis</keyword>